<evidence type="ECO:0000313" key="7">
    <source>
        <dbReference type="Proteomes" id="UP000095023"/>
    </source>
</evidence>
<gene>
    <name evidence="6" type="ORF">CANCADRAFT_31509</name>
</gene>
<comment type="subcellular location">
    <subcellularLocation>
        <location evidence="1">Membrane</location>
        <topology evidence="1">Multi-pass membrane protein</topology>
    </subcellularLocation>
</comment>
<feature type="transmembrane region" description="Helical" evidence="5">
    <location>
        <begin position="192"/>
        <end position="212"/>
    </location>
</feature>
<organism evidence="6 7">
    <name type="scientific">Tortispora caseinolytica NRRL Y-17796</name>
    <dbReference type="NCBI Taxonomy" id="767744"/>
    <lineage>
        <taxon>Eukaryota</taxon>
        <taxon>Fungi</taxon>
        <taxon>Dikarya</taxon>
        <taxon>Ascomycota</taxon>
        <taxon>Saccharomycotina</taxon>
        <taxon>Trigonopsidomycetes</taxon>
        <taxon>Trigonopsidales</taxon>
        <taxon>Trigonopsidaceae</taxon>
        <taxon>Tortispora</taxon>
    </lineage>
</organism>
<protein>
    <submittedName>
        <fullName evidence="6">Uncharacterized protein</fullName>
    </submittedName>
</protein>
<dbReference type="GO" id="GO:0030968">
    <property type="term" value="P:endoplasmic reticulum unfolded protein response"/>
    <property type="evidence" value="ECO:0007669"/>
    <property type="project" value="EnsemblFungi"/>
</dbReference>
<evidence type="ECO:0000256" key="1">
    <source>
        <dbReference type="ARBA" id="ARBA00004141"/>
    </source>
</evidence>
<dbReference type="GO" id="GO:0005739">
    <property type="term" value="C:mitochondrion"/>
    <property type="evidence" value="ECO:0007669"/>
    <property type="project" value="EnsemblFungi"/>
</dbReference>
<evidence type="ECO:0000256" key="2">
    <source>
        <dbReference type="ARBA" id="ARBA00022692"/>
    </source>
</evidence>
<dbReference type="GO" id="GO:0016020">
    <property type="term" value="C:membrane"/>
    <property type="evidence" value="ECO:0007669"/>
    <property type="project" value="UniProtKB-SubCell"/>
</dbReference>
<evidence type="ECO:0000256" key="5">
    <source>
        <dbReference type="RuleBase" id="RU004379"/>
    </source>
</evidence>
<feature type="transmembrane region" description="Helical" evidence="5">
    <location>
        <begin position="138"/>
        <end position="156"/>
    </location>
</feature>
<comment type="similarity">
    <text evidence="5">Belongs to the BI1 family.</text>
</comment>
<dbReference type="GO" id="GO:0006915">
    <property type="term" value="P:apoptotic process"/>
    <property type="evidence" value="ECO:0007669"/>
    <property type="project" value="EnsemblFungi"/>
</dbReference>
<evidence type="ECO:0000256" key="4">
    <source>
        <dbReference type="ARBA" id="ARBA00023136"/>
    </source>
</evidence>
<feature type="transmembrane region" description="Helical" evidence="5">
    <location>
        <begin position="168"/>
        <end position="186"/>
    </location>
</feature>
<dbReference type="Proteomes" id="UP000095023">
    <property type="component" value="Unassembled WGS sequence"/>
</dbReference>
<dbReference type="GO" id="GO:0019722">
    <property type="term" value="P:calcium-mediated signaling"/>
    <property type="evidence" value="ECO:0007669"/>
    <property type="project" value="EnsemblFungi"/>
</dbReference>
<sequence length="251" mass="28281">MSSYTATPPSYATVDSQAPVVDDNDNMFKNSVFVAESPISIRQGFIRRVYALLSAQVLLTTLVAGGMMTSQSTKSFLQSNGGFWVIIAAFIGSFICLFGAQYTARRYPYNLMFVSGFTLCEAFTLGCVTCFLDNRVVLQAFMLTSVLFIGLTLFACQSRYDFLSWYQFLNITLFVMIGFGFIQMFMPYNHTMEMVYCGAGVLIFSGMVLADTQAIMRRLHPDEVILASISLYLDFLNLFFFILRLLQNDDQ</sequence>
<dbReference type="AlphaFoldDB" id="A0A1E4TG15"/>
<name>A0A1E4TG15_9ASCO</name>
<evidence type="ECO:0000313" key="6">
    <source>
        <dbReference type="EMBL" id="ODV90618.1"/>
    </source>
</evidence>
<dbReference type="GO" id="GO:0000324">
    <property type="term" value="C:fungal-type vacuole"/>
    <property type="evidence" value="ECO:0007669"/>
    <property type="project" value="EnsemblFungi"/>
</dbReference>
<dbReference type="EMBL" id="KV453842">
    <property type="protein sequence ID" value="ODV90618.1"/>
    <property type="molecule type" value="Genomic_DNA"/>
</dbReference>
<reference evidence="7" key="1">
    <citation type="submission" date="2016-02" db="EMBL/GenBank/DDBJ databases">
        <title>Comparative genomics of biotechnologically important yeasts.</title>
        <authorList>
            <consortium name="DOE Joint Genome Institute"/>
            <person name="Riley R."/>
            <person name="Haridas S."/>
            <person name="Wolfe K.H."/>
            <person name="Lopes M.R."/>
            <person name="Hittinger C.T."/>
            <person name="Goker M."/>
            <person name="Salamov A."/>
            <person name="Wisecaver J."/>
            <person name="Long T.M."/>
            <person name="Aerts A.L."/>
            <person name="Barry K."/>
            <person name="Choi C."/>
            <person name="Clum A."/>
            <person name="Coughlan A.Y."/>
            <person name="Deshpande S."/>
            <person name="Douglass A.P."/>
            <person name="Hanson S.J."/>
            <person name="Klenk H.-P."/>
            <person name="Labutti K."/>
            <person name="Lapidus A."/>
            <person name="Lindquist E."/>
            <person name="Lipzen A."/>
            <person name="Meier-Kolthoff J.P."/>
            <person name="Ohm R.A."/>
            <person name="Otillar R.P."/>
            <person name="Pangilinan J."/>
            <person name="Peng Y."/>
            <person name="Rokas A."/>
            <person name="Rosa C.A."/>
            <person name="Scheuner C."/>
            <person name="Sibirny A.A."/>
            <person name="Slot J.C."/>
            <person name="Stielow J.B."/>
            <person name="Sun H."/>
            <person name="Kurtzman C.P."/>
            <person name="Blackwell M."/>
            <person name="Jeffries T.W."/>
            <person name="Grigoriev I.V."/>
        </authorList>
    </citation>
    <scope>NUCLEOTIDE SEQUENCE [LARGE SCALE GENOMIC DNA]</scope>
    <source>
        <strain evidence="7">NRRL Y-17796</strain>
    </source>
</reference>
<dbReference type="PANTHER" id="PTHR23291">
    <property type="entry name" value="BAX INHIBITOR-RELATED"/>
    <property type="match status" value="1"/>
</dbReference>
<feature type="transmembrane region" description="Helical" evidence="5">
    <location>
        <begin position="49"/>
        <end position="69"/>
    </location>
</feature>
<evidence type="ECO:0000256" key="3">
    <source>
        <dbReference type="ARBA" id="ARBA00022989"/>
    </source>
</evidence>
<feature type="transmembrane region" description="Helical" evidence="5">
    <location>
        <begin position="111"/>
        <end position="132"/>
    </location>
</feature>
<keyword evidence="4 5" id="KW-0472">Membrane</keyword>
<dbReference type="InterPro" id="IPR006214">
    <property type="entry name" value="Bax_inhibitor_1-related"/>
</dbReference>
<dbReference type="GO" id="GO:0005783">
    <property type="term" value="C:endoplasmic reticulum"/>
    <property type="evidence" value="ECO:0007669"/>
    <property type="project" value="EnsemblFungi"/>
</dbReference>
<dbReference type="PANTHER" id="PTHR23291:SF50">
    <property type="entry name" value="PROTEIN LIFEGUARD 4"/>
    <property type="match status" value="1"/>
</dbReference>
<accession>A0A1E4TG15</accession>
<keyword evidence="7" id="KW-1185">Reference proteome</keyword>
<feature type="transmembrane region" description="Helical" evidence="5">
    <location>
        <begin position="224"/>
        <end position="246"/>
    </location>
</feature>
<keyword evidence="3 5" id="KW-1133">Transmembrane helix</keyword>
<keyword evidence="2 5" id="KW-0812">Transmembrane</keyword>
<dbReference type="Pfam" id="PF01027">
    <property type="entry name" value="Bax1-I"/>
    <property type="match status" value="1"/>
</dbReference>
<feature type="transmembrane region" description="Helical" evidence="5">
    <location>
        <begin position="81"/>
        <end position="99"/>
    </location>
</feature>
<proteinExistence type="inferred from homology"/>
<dbReference type="OrthoDB" id="7933078at2759"/>